<feature type="region of interest" description="Disordered" evidence="1">
    <location>
        <begin position="142"/>
        <end position="208"/>
    </location>
</feature>
<evidence type="ECO:0000256" key="1">
    <source>
        <dbReference type="SAM" id="MobiDB-lite"/>
    </source>
</evidence>
<accession>A0A1B9IHV5</accession>
<dbReference type="EMBL" id="KI669468">
    <property type="protein sequence ID" value="OCF55027.1"/>
    <property type="molecule type" value="Genomic_DNA"/>
</dbReference>
<name>A0A1B9IHV5_9TREE</name>
<reference evidence="3" key="2">
    <citation type="submission" date="2013-12" db="EMBL/GenBank/DDBJ databases">
        <title>Evolution of pathogenesis and genome organization in the Tremellales.</title>
        <authorList>
            <person name="Cuomo C."/>
            <person name="Litvintseva A."/>
            <person name="Heitman J."/>
            <person name="Chen Y."/>
            <person name="Sun S."/>
            <person name="Springer D."/>
            <person name="Dromer F."/>
            <person name="Young S."/>
            <person name="Zeng Q."/>
            <person name="Chapman S."/>
            <person name="Gujja S."/>
            <person name="Saif S."/>
            <person name="Birren B."/>
        </authorList>
    </citation>
    <scope>NUCLEOTIDE SEQUENCE [LARGE SCALE GENOMIC DNA]</scope>
    <source>
        <strain evidence="3">CBS 10435</strain>
    </source>
</reference>
<protein>
    <submittedName>
        <fullName evidence="2">Uncharacterized protein</fullName>
    </submittedName>
</protein>
<gene>
    <name evidence="2" type="ORF">L486_07683</name>
</gene>
<feature type="compositionally biased region" description="Low complexity" evidence="1">
    <location>
        <begin position="156"/>
        <end position="179"/>
    </location>
</feature>
<feature type="compositionally biased region" description="Low complexity" evidence="1">
    <location>
        <begin position="196"/>
        <end position="208"/>
    </location>
</feature>
<sequence>MSSSIESRATDLLPRIASASGMSASDQSDFRDAVRSLGDFKDYFSGCSQNDMQYFACKAAQGLSLYGDVPPELARRARGGYDESKVSSQARDLERSVQSIVSIFADKLSGIDLRQDEGLKRDINGLIEDACRIQFGREDESTYYDNGSFSDDESFRYSSSNSGRSSDRSSWSSHDSQSSRNRRSGRYSDSFDSRNSAYSAPPSTAAAA</sequence>
<evidence type="ECO:0000313" key="3">
    <source>
        <dbReference type="Proteomes" id="UP000092583"/>
    </source>
</evidence>
<organism evidence="2 3">
    <name type="scientific">Kwoniella mangroviensis CBS 10435</name>
    <dbReference type="NCBI Taxonomy" id="1331196"/>
    <lineage>
        <taxon>Eukaryota</taxon>
        <taxon>Fungi</taxon>
        <taxon>Dikarya</taxon>
        <taxon>Basidiomycota</taxon>
        <taxon>Agaricomycotina</taxon>
        <taxon>Tremellomycetes</taxon>
        <taxon>Tremellales</taxon>
        <taxon>Cryptococcaceae</taxon>
        <taxon>Kwoniella</taxon>
    </lineage>
</organism>
<dbReference type="Proteomes" id="UP000092583">
    <property type="component" value="Unassembled WGS sequence"/>
</dbReference>
<reference evidence="2 3" key="1">
    <citation type="submission" date="2013-07" db="EMBL/GenBank/DDBJ databases">
        <title>The Genome Sequence of Kwoniella mangroviensis CBS10435.</title>
        <authorList>
            <consortium name="The Broad Institute Genome Sequencing Platform"/>
            <person name="Cuomo C."/>
            <person name="Litvintseva A."/>
            <person name="Chen Y."/>
            <person name="Heitman J."/>
            <person name="Sun S."/>
            <person name="Springer D."/>
            <person name="Dromer F."/>
            <person name="Young S.K."/>
            <person name="Zeng Q."/>
            <person name="Gargeya S."/>
            <person name="Fitzgerald M."/>
            <person name="Abouelleil A."/>
            <person name="Alvarado L."/>
            <person name="Berlin A.M."/>
            <person name="Chapman S.B."/>
            <person name="Dewar J."/>
            <person name="Goldberg J."/>
            <person name="Griggs A."/>
            <person name="Gujja S."/>
            <person name="Hansen M."/>
            <person name="Howarth C."/>
            <person name="Imamovic A."/>
            <person name="Larimer J."/>
            <person name="McCowan C."/>
            <person name="Murphy C."/>
            <person name="Pearson M."/>
            <person name="Priest M."/>
            <person name="Roberts A."/>
            <person name="Saif S."/>
            <person name="Shea T."/>
            <person name="Sykes S."/>
            <person name="Wortman J."/>
            <person name="Nusbaum C."/>
            <person name="Birren B."/>
        </authorList>
    </citation>
    <scope>NUCLEOTIDE SEQUENCE [LARGE SCALE GENOMIC DNA]</scope>
    <source>
        <strain evidence="2 3">CBS 10435</strain>
    </source>
</reference>
<dbReference type="AlphaFoldDB" id="A0A1B9IHV5"/>
<proteinExistence type="predicted"/>
<keyword evidence="3" id="KW-1185">Reference proteome</keyword>
<evidence type="ECO:0000313" key="2">
    <source>
        <dbReference type="EMBL" id="OCF55027.1"/>
    </source>
</evidence>